<gene>
    <name evidence="4" type="ORF">L873DRAFT_1838864</name>
</gene>
<evidence type="ECO:0000256" key="1">
    <source>
        <dbReference type="ARBA" id="ARBA00001968"/>
    </source>
</evidence>
<dbReference type="EMBL" id="ML120513">
    <property type="protein sequence ID" value="RPA90846.1"/>
    <property type="molecule type" value="Genomic_DNA"/>
</dbReference>
<name>A0A3N4IY81_9PEZI</name>
<dbReference type="InterPro" id="IPR027806">
    <property type="entry name" value="HARBI1_dom"/>
</dbReference>
<evidence type="ECO:0000256" key="2">
    <source>
        <dbReference type="ARBA" id="ARBA00022723"/>
    </source>
</evidence>
<keyword evidence="5" id="KW-1185">Reference proteome</keyword>
<sequence length="227" mass="26307">MLLARLAYPNHLCDLALKFGWPVERGFIDGMIRGIAHPTYHQYTCYNGWKWKHCLKYHGIVTPDGLISHLFGPVDGRRNDAFLWQESNLPNILERNAHAPDGTPLQVYGDPTYSINSFILSSYQGARLTNHQKQWNQSMSRLRIVAEWAFKEIVNTFGFLDFVKNQKHWLQPVGVQFRVAVLLHNAHVCLHKLQVTQYLNIENVNIVEGLMEDELLEPPLLSEYFHN</sequence>
<dbReference type="STRING" id="1336337.A0A3N4IY81"/>
<evidence type="ECO:0000313" key="4">
    <source>
        <dbReference type="EMBL" id="RPA90846.1"/>
    </source>
</evidence>
<dbReference type="OrthoDB" id="2966465at2759"/>
<evidence type="ECO:0000259" key="3">
    <source>
        <dbReference type="Pfam" id="PF13359"/>
    </source>
</evidence>
<dbReference type="GO" id="GO:0046872">
    <property type="term" value="F:metal ion binding"/>
    <property type="evidence" value="ECO:0007669"/>
    <property type="project" value="UniProtKB-KW"/>
</dbReference>
<comment type="cofactor">
    <cofactor evidence="1">
        <name>a divalent metal cation</name>
        <dbReference type="ChEBI" id="CHEBI:60240"/>
    </cofactor>
</comment>
<evidence type="ECO:0000313" key="5">
    <source>
        <dbReference type="Proteomes" id="UP000276215"/>
    </source>
</evidence>
<organism evidence="4 5">
    <name type="scientific">Choiromyces venosus 120613-1</name>
    <dbReference type="NCBI Taxonomy" id="1336337"/>
    <lineage>
        <taxon>Eukaryota</taxon>
        <taxon>Fungi</taxon>
        <taxon>Dikarya</taxon>
        <taxon>Ascomycota</taxon>
        <taxon>Pezizomycotina</taxon>
        <taxon>Pezizomycetes</taxon>
        <taxon>Pezizales</taxon>
        <taxon>Tuberaceae</taxon>
        <taxon>Choiromyces</taxon>
    </lineage>
</organism>
<accession>A0A3N4IY81</accession>
<proteinExistence type="predicted"/>
<dbReference type="Pfam" id="PF13359">
    <property type="entry name" value="DDE_Tnp_4"/>
    <property type="match status" value="1"/>
</dbReference>
<protein>
    <recommendedName>
        <fullName evidence="3">DDE Tnp4 domain-containing protein</fullName>
    </recommendedName>
</protein>
<feature type="domain" description="DDE Tnp4" evidence="3">
    <location>
        <begin position="28"/>
        <end position="185"/>
    </location>
</feature>
<reference evidence="4 5" key="1">
    <citation type="journal article" date="2018" name="Nat. Ecol. Evol.">
        <title>Pezizomycetes genomes reveal the molecular basis of ectomycorrhizal truffle lifestyle.</title>
        <authorList>
            <person name="Murat C."/>
            <person name="Payen T."/>
            <person name="Noel B."/>
            <person name="Kuo A."/>
            <person name="Morin E."/>
            <person name="Chen J."/>
            <person name="Kohler A."/>
            <person name="Krizsan K."/>
            <person name="Balestrini R."/>
            <person name="Da Silva C."/>
            <person name="Montanini B."/>
            <person name="Hainaut M."/>
            <person name="Levati E."/>
            <person name="Barry K.W."/>
            <person name="Belfiori B."/>
            <person name="Cichocki N."/>
            <person name="Clum A."/>
            <person name="Dockter R.B."/>
            <person name="Fauchery L."/>
            <person name="Guy J."/>
            <person name="Iotti M."/>
            <person name="Le Tacon F."/>
            <person name="Lindquist E.A."/>
            <person name="Lipzen A."/>
            <person name="Malagnac F."/>
            <person name="Mello A."/>
            <person name="Molinier V."/>
            <person name="Miyauchi S."/>
            <person name="Poulain J."/>
            <person name="Riccioni C."/>
            <person name="Rubini A."/>
            <person name="Sitrit Y."/>
            <person name="Splivallo R."/>
            <person name="Traeger S."/>
            <person name="Wang M."/>
            <person name="Zifcakova L."/>
            <person name="Wipf D."/>
            <person name="Zambonelli A."/>
            <person name="Paolocci F."/>
            <person name="Nowrousian M."/>
            <person name="Ottonello S."/>
            <person name="Baldrian P."/>
            <person name="Spatafora J.W."/>
            <person name="Henrissat B."/>
            <person name="Nagy L.G."/>
            <person name="Aury J.M."/>
            <person name="Wincker P."/>
            <person name="Grigoriev I.V."/>
            <person name="Bonfante P."/>
            <person name="Martin F.M."/>
        </authorList>
    </citation>
    <scope>NUCLEOTIDE SEQUENCE [LARGE SCALE GENOMIC DNA]</scope>
    <source>
        <strain evidence="4 5">120613-1</strain>
    </source>
</reference>
<dbReference type="AlphaFoldDB" id="A0A3N4IY81"/>
<keyword evidence="2" id="KW-0479">Metal-binding</keyword>
<dbReference type="Proteomes" id="UP000276215">
    <property type="component" value="Unassembled WGS sequence"/>
</dbReference>